<dbReference type="HOGENOM" id="CLU_3016981_0_0_1"/>
<organism evidence="2">
    <name type="scientific">Arabidopsis lyrata subsp. lyrata</name>
    <name type="common">Lyre-leaved rock-cress</name>
    <dbReference type="NCBI Taxonomy" id="81972"/>
    <lineage>
        <taxon>Eukaryota</taxon>
        <taxon>Viridiplantae</taxon>
        <taxon>Streptophyta</taxon>
        <taxon>Embryophyta</taxon>
        <taxon>Tracheophyta</taxon>
        <taxon>Spermatophyta</taxon>
        <taxon>Magnoliopsida</taxon>
        <taxon>eudicotyledons</taxon>
        <taxon>Gunneridae</taxon>
        <taxon>Pentapetalae</taxon>
        <taxon>rosids</taxon>
        <taxon>malvids</taxon>
        <taxon>Brassicales</taxon>
        <taxon>Brassicaceae</taxon>
        <taxon>Camelineae</taxon>
        <taxon>Arabidopsis</taxon>
    </lineage>
</organism>
<reference evidence="2" key="1">
    <citation type="journal article" date="2011" name="Nat. Genet.">
        <title>The Arabidopsis lyrata genome sequence and the basis of rapid genome size change.</title>
        <authorList>
            <person name="Hu T.T."/>
            <person name="Pattyn P."/>
            <person name="Bakker E.G."/>
            <person name="Cao J."/>
            <person name="Cheng J.-F."/>
            <person name="Clark R.M."/>
            <person name="Fahlgren N."/>
            <person name="Fawcett J.A."/>
            <person name="Grimwood J."/>
            <person name="Gundlach H."/>
            <person name="Haberer G."/>
            <person name="Hollister J.D."/>
            <person name="Ossowski S."/>
            <person name="Ottilar R.P."/>
            <person name="Salamov A.A."/>
            <person name="Schneeberger K."/>
            <person name="Spannagl M."/>
            <person name="Wang X."/>
            <person name="Yang L."/>
            <person name="Nasrallah M.E."/>
            <person name="Bergelson J."/>
            <person name="Carrington J.C."/>
            <person name="Gaut B.S."/>
            <person name="Schmutz J."/>
            <person name="Mayer K.F.X."/>
            <person name="Van de Peer Y."/>
            <person name="Grigoriev I.V."/>
            <person name="Nordborg M."/>
            <person name="Weigel D."/>
            <person name="Guo Y.-L."/>
        </authorList>
    </citation>
    <scope>NUCLEOTIDE SEQUENCE [LARGE SCALE GENOMIC DNA]</scope>
    <source>
        <strain evidence="2">cv. MN47</strain>
    </source>
</reference>
<proteinExistence type="predicted"/>
<dbReference type="Gramene" id="scaffold_803354.1">
    <property type="protein sequence ID" value="scaffold_803354.1"/>
    <property type="gene ID" value="scaffold_803354.1"/>
</dbReference>
<protein>
    <submittedName>
        <fullName evidence="1">Predicted protein</fullName>
    </submittedName>
</protein>
<gene>
    <name evidence="1" type="ORF">ARALYDRAFT_919954</name>
</gene>
<accession>D7MUQ1</accession>
<evidence type="ECO:0000313" key="1">
    <source>
        <dbReference type="EMBL" id="EFH41257.1"/>
    </source>
</evidence>
<dbReference type="EMBL" id="GL348720">
    <property type="protein sequence ID" value="EFH41257.1"/>
    <property type="molecule type" value="Genomic_DNA"/>
</dbReference>
<name>D7MUQ1_ARALL</name>
<dbReference type="Proteomes" id="UP000008694">
    <property type="component" value="Unassembled WGS sequence"/>
</dbReference>
<dbReference type="AlphaFoldDB" id="D7MUQ1"/>
<keyword evidence="2" id="KW-1185">Reference proteome</keyword>
<sequence length="56" mass="6093">MQSRVSIDKAIIKTNLTKLFQNEDKPVKARGFSAVCFVTVGSTRLSVIFAGGCLVF</sequence>
<evidence type="ECO:0000313" key="2">
    <source>
        <dbReference type="Proteomes" id="UP000008694"/>
    </source>
</evidence>